<proteinExistence type="predicted"/>
<dbReference type="InterPro" id="IPR009875">
    <property type="entry name" value="PilZ_domain"/>
</dbReference>
<accession>A0ABV7XAG3</accession>
<evidence type="ECO:0000313" key="3">
    <source>
        <dbReference type="Proteomes" id="UP001595615"/>
    </source>
</evidence>
<dbReference type="SUPFAM" id="SSF141371">
    <property type="entry name" value="PilZ domain-like"/>
    <property type="match status" value="1"/>
</dbReference>
<evidence type="ECO:0000313" key="2">
    <source>
        <dbReference type="EMBL" id="MFC3713131.1"/>
    </source>
</evidence>
<evidence type="ECO:0000259" key="1">
    <source>
        <dbReference type="Pfam" id="PF07238"/>
    </source>
</evidence>
<reference evidence="3" key="1">
    <citation type="journal article" date="2019" name="Int. J. Syst. Evol. Microbiol.">
        <title>The Global Catalogue of Microorganisms (GCM) 10K type strain sequencing project: providing services to taxonomists for standard genome sequencing and annotation.</title>
        <authorList>
            <consortium name="The Broad Institute Genomics Platform"/>
            <consortium name="The Broad Institute Genome Sequencing Center for Infectious Disease"/>
            <person name="Wu L."/>
            <person name="Ma J."/>
        </authorList>
    </citation>
    <scope>NUCLEOTIDE SEQUENCE [LARGE SCALE GENOMIC DNA]</scope>
    <source>
        <strain evidence="3">KCTC 42644</strain>
    </source>
</reference>
<comment type="caution">
    <text evidence="2">The sequence shown here is derived from an EMBL/GenBank/DDBJ whole genome shotgun (WGS) entry which is preliminary data.</text>
</comment>
<dbReference type="Gene3D" id="2.40.10.220">
    <property type="entry name" value="predicted glycosyltransferase like domains"/>
    <property type="match status" value="1"/>
</dbReference>
<dbReference type="EMBL" id="JBHRXV010000010">
    <property type="protein sequence ID" value="MFC3713131.1"/>
    <property type="molecule type" value="Genomic_DNA"/>
</dbReference>
<organism evidence="2 3">
    <name type="scientific">Sphingoaurantiacus capsulatus</name>
    <dbReference type="NCBI Taxonomy" id="1771310"/>
    <lineage>
        <taxon>Bacteria</taxon>
        <taxon>Pseudomonadati</taxon>
        <taxon>Pseudomonadota</taxon>
        <taxon>Alphaproteobacteria</taxon>
        <taxon>Sphingomonadales</taxon>
        <taxon>Sphingosinicellaceae</taxon>
        <taxon>Sphingoaurantiacus</taxon>
    </lineage>
</organism>
<dbReference type="Pfam" id="PF07238">
    <property type="entry name" value="PilZ"/>
    <property type="match status" value="1"/>
</dbReference>
<dbReference type="RefSeq" id="WP_380861328.1">
    <property type="nucleotide sequence ID" value="NZ_JBHRXV010000010.1"/>
</dbReference>
<feature type="domain" description="PilZ" evidence="1">
    <location>
        <begin position="12"/>
        <end position="88"/>
    </location>
</feature>
<gene>
    <name evidence="2" type="ORF">ACFOMD_11140</name>
</gene>
<name>A0ABV7XAG3_9SPHN</name>
<keyword evidence="3" id="KW-1185">Reference proteome</keyword>
<dbReference type="Proteomes" id="UP001595615">
    <property type="component" value="Unassembled WGS sequence"/>
</dbReference>
<protein>
    <submittedName>
        <fullName evidence="2">PilZ domain-containing protein</fullName>
    </submittedName>
</protein>
<sequence>MSEGSVYRLVGRRAFARFRRRRMCVIEAGTRRDPARLRDISAAGATLDTNARPPLGEAVRLHHPEAGEIAAHVSRHTREGVGLSFEVSDASVSFAMLALATDMTEA</sequence>